<dbReference type="EMBL" id="CP123872">
    <property type="protein sequence ID" value="WND01996.1"/>
    <property type="molecule type" value="Genomic_DNA"/>
</dbReference>
<dbReference type="GO" id="GO:0046933">
    <property type="term" value="F:proton-transporting ATP synthase activity, rotational mechanism"/>
    <property type="evidence" value="ECO:0007669"/>
    <property type="project" value="UniProtKB-UniRule"/>
</dbReference>
<name>A0AA52EBZ5_9PROT</name>
<feature type="transmembrane region" description="Helical" evidence="13">
    <location>
        <begin position="32"/>
        <end position="51"/>
    </location>
</feature>
<organism evidence="15 16">
    <name type="scientific">Temperatibacter marinus</name>
    <dbReference type="NCBI Taxonomy" id="1456591"/>
    <lineage>
        <taxon>Bacteria</taxon>
        <taxon>Pseudomonadati</taxon>
        <taxon>Pseudomonadota</taxon>
        <taxon>Alphaproteobacteria</taxon>
        <taxon>Kordiimonadales</taxon>
        <taxon>Temperatibacteraceae</taxon>
        <taxon>Temperatibacter</taxon>
    </lineage>
</organism>
<keyword evidence="9 13" id="KW-0066">ATP synthesis</keyword>
<dbReference type="InterPro" id="IPR050059">
    <property type="entry name" value="ATP_synthase_B_chain"/>
</dbReference>
<dbReference type="PANTHER" id="PTHR33445:SF1">
    <property type="entry name" value="ATP SYNTHASE SUBUNIT B"/>
    <property type="match status" value="1"/>
</dbReference>
<evidence type="ECO:0000256" key="3">
    <source>
        <dbReference type="ARBA" id="ARBA00022547"/>
    </source>
</evidence>
<comment type="similarity">
    <text evidence="1 13 14">Belongs to the ATPase B chain family.</text>
</comment>
<dbReference type="InterPro" id="IPR002146">
    <property type="entry name" value="ATP_synth_b/b'su_bac/chlpt"/>
</dbReference>
<dbReference type="PANTHER" id="PTHR33445">
    <property type="entry name" value="ATP SYNTHASE SUBUNIT B', CHLOROPLASTIC"/>
    <property type="match status" value="1"/>
</dbReference>
<dbReference type="Gene3D" id="6.10.250.1580">
    <property type="match status" value="1"/>
</dbReference>
<evidence type="ECO:0000256" key="8">
    <source>
        <dbReference type="ARBA" id="ARBA00023136"/>
    </source>
</evidence>
<evidence type="ECO:0000313" key="15">
    <source>
        <dbReference type="EMBL" id="WND01996.1"/>
    </source>
</evidence>
<keyword evidence="3 13" id="KW-0138">CF(0)</keyword>
<evidence type="ECO:0000256" key="1">
    <source>
        <dbReference type="ARBA" id="ARBA00005513"/>
    </source>
</evidence>
<evidence type="ECO:0000256" key="2">
    <source>
        <dbReference type="ARBA" id="ARBA00022448"/>
    </source>
</evidence>
<evidence type="ECO:0000256" key="11">
    <source>
        <dbReference type="ARBA" id="ARBA00025614"/>
    </source>
</evidence>
<evidence type="ECO:0000256" key="9">
    <source>
        <dbReference type="ARBA" id="ARBA00023310"/>
    </source>
</evidence>
<dbReference type="Proteomes" id="UP001268683">
    <property type="component" value="Chromosome"/>
</dbReference>
<comment type="function">
    <text evidence="11">Component of the F(0) channel, it forms part of the peripheral stalk, linking F(1) to F(0). The b'-subunit is a diverged and duplicated form of b found in plants and photosynthetic bacteria.</text>
</comment>
<dbReference type="CDD" id="cd06503">
    <property type="entry name" value="ATP-synt_Fo_b"/>
    <property type="match status" value="1"/>
</dbReference>
<reference evidence="15" key="1">
    <citation type="submission" date="2023-04" db="EMBL/GenBank/DDBJ databases">
        <title>Complete genome sequence of Temperatibacter marinus.</title>
        <authorList>
            <person name="Rong J.-C."/>
            <person name="Yi M.-L."/>
            <person name="Zhao Q."/>
        </authorList>
    </citation>
    <scope>NUCLEOTIDE SEQUENCE</scope>
    <source>
        <strain evidence="15">NBRC 110045</strain>
    </source>
</reference>
<keyword evidence="4 13" id="KW-0812">Transmembrane</keyword>
<sequence>MAQAENTVAMTEQPAKQAGLPQLDYTTFSEQVAWLFLTFIVLYIIVSRIALPKVDKVIEERDEKIATDLDKAEKLRIEVDEIKASYEASLTKARANAQKASMETKDAIQGDITKAADELDAKLSKEADEAASKIAAAKADVMADLESVATEVANDLVSKLTGLEADEKSIKAAVAAELSAKGA</sequence>
<comment type="subunit">
    <text evidence="13">F-type ATPases have 2 components, F(1) - the catalytic core - and F(0) - the membrane proton channel. F(1) has five subunits: alpha(3), beta(3), gamma(1), delta(1), epsilon(1). F(0) has three main subunits: a(1), b(2) and c(10-14). The alpha and beta chains form an alternating ring which encloses part of the gamma chain. F(1) is attached to F(0) by a central stalk formed by the gamma and epsilon chains, while a peripheral stalk is formed by the delta and b chains.</text>
</comment>
<dbReference type="GO" id="GO:0012505">
    <property type="term" value="C:endomembrane system"/>
    <property type="evidence" value="ECO:0007669"/>
    <property type="project" value="UniProtKB-SubCell"/>
</dbReference>
<keyword evidence="16" id="KW-1185">Reference proteome</keyword>
<evidence type="ECO:0000256" key="5">
    <source>
        <dbReference type="ARBA" id="ARBA00022781"/>
    </source>
</evidence>
<keyword evidence="6 13" id="KW-1133">Transmembrane helix</keyword>
<dbReference type="GO" id="GO:0005886">
    <property type="term" value="C:plasma membrane"/>
    <property type="evidence" value="ECO:0007669"/>
    <property type="project" value="UniProtKB-SubCell"/>
</dbReference>
<dbReference type="Pfam" id="PF00430">
    <property type="entry name" value="ATP-synt_B"/>
    <property type="match status" value="1"/>
</dbReference>
<dbReference type="RefSeq" id="WP_310797831.1">
    <property type="nucleotide sequence ID" value="NZ_CP123872.1"/>
</dbReference>
<keyword evidence="5 13" id="KW-0375">Hydrogen ion transport</keyword>
<evidence type="ECO:0000256" key="12">
    <source>
        <dbReference type="ARBA" id="ARBA00037847"/>
    </source>
</evidence>
<evidence type="ECO:0000256" key="14">
    <source>
        <dbReference type="RuleBase" id="RU003848"/>
    </source>
</evidence>
<dbReference type="GO" id="GO:0046961">
    <property type="term" value="F:proton-transporting ATPase activity, rotational mechanism"/>
    <property type="evidence" value="ECO:0007669"/>
    <property type="project" value="TreeGrafter"/>
</dbReference>
<evidence type="ECO:0000256" key="4">
    <source>
        <dbReference type="ARBA" id="ARBA00022692"/>
    </source>
</evidence>
<keyword evidence="8 13" id="KW-0472">Membrane</keyword>
<comment type="function">
    <text evidence="10 13">F(1)F(0) ATP synthase produces ATP from ADP in the presence of a proton or sodium gradient. F-type ATPases consist of two structural domains, F(1) containing the extramembraneous catalytic core and F(0) containing the membrane proton channel, linked together by a central stalk and a peripheral stalk. During catalysis, ATP synthesis in the catalytic domain of F(1) is coupled via a rotary mechanism of the central stalk subunits to proton translocation.</text>
</comment>
<proteinExistence type="inferred from homology"/>
<dbReference type="GO" id="GO:0045259">
    <property type="term" value="C:proton-transporting ATP synthase complex"/>
    <property type="evidence" value="ECO:0007669"/>
    <property type="project" value="UniProtKB-KW"/>
</dbReference>
<comment type="subcellular location">
    <subcellularLocation>
        <location evidence="13">Cell membrane</location>
        <topology evidence="13">Single-pass membrane protein</topology>
    </subcellularLocation>
    <subcellularLocation>
        <location evidence="12">Endomembrane system</location>
        <topology evidence="12">Single-pass membrane protein</topology>
    </subcellularLocation>
</comment>
<keyword evidence="2 13" id="KW-0813">Transport</keyword>
<dbReference type="AlphaFoldDB" id="A0AA52EBZ5"/>
<dbReference type="KEGG" id="tmk:QGN29_10600"/>
<protein>
    <recommendedName>
        <fullName evidence="13">ATP synthase subunit b</fullName>
    </recommendedName>
    <alternativeName>
        <fullName evidence="13">ATP synthase F(0) sector subunit b</fullName>
    </alternativeName>
    <alternativeName>
        <fullName evidence="13">ATPase subunit I</fullName>
    </alternativeName>
    <alternativeName>
        <fullName evidence="13">F-type ATPase subunit b</fullName>
        <shortName evidence="13">F-ATPase subunit b</shortName>
    </alternativeName>
</protein>
<evidence type="ECO:0000313" key="16">
    <source>
        <dbReference type="Proteomes" id="UP001268683"/>
    </source>
</evidence>
<gene>
    <name evidence="13" type="primary">atpF</name>
    <name evidence="15" type="ORF">QGN29_10600</name>
</gene>
<keyword evidence="13" id="KW-1003">Cell membrane</keyword>
<evidence type="ECO:0000256" key="10">
    <source>
        <dbReference type="ARBA" id="ARBA00025198"/>
    </source>
</evidence>
<evidence type="ECO:0000256" key="13">
    <source>
        <dbReference type="HAMAP-Rule" id="MF_01398"/>
    </source>
</evidence>
<keyword evidence="7 13" id="KW-0406">Ion transport</keyword>
<dbReference type="HAMAP" id="MF_01398">
    <property type="entry name" value="ATP_synth_b_bprime"/>
    <property type="match status" value="1"/>
</dbReference>
<accession>A0AA52EBZ5</accession>
<evidence type="ECO:0000256" key="7">
    <source>
        <dbReference type="ARBA" id="ARBA00023065"/>
    </source>
</evidence>
<evidence type="ECO:0000256" key="6">
    <source>
        <dbReference type="ARBA" id="ARBA00022989"/>
    </source>
</evidence>